<comment type="caution">
    <text evidence="2">The sequence shown here is derived from an EMBL/GenBank/DDBJ whole genome shotgun (WGS) entry which is preliminary data.</text>
</comment>
<sequence>MLDLSELEDHPVFADYGRLATLHEFNMLKGPLDRQTVNDVIAMTAAIQEDTPSDSADYAAATVAQHMALNMYTATAAQDRSDPPSPAPALAPTTKMAPETKDHANALASIQATLSSMNNTLTVLTTAVTSNARNIEDIKAQVNALTTRITASEETNKIQFQEVLSKIEGVDAVLASHSISVAGNPVSSQASFDGDGSVASSAATVVDELKSAATSFEYAELLKEIKAASTAMPALHKDIISKVDELSATASVTNPPTRKLDDIYSQLTVMQYKMDKMAITADQSNKETAANESAAKARLHDILVKISDLAGRMDLISPIHEKAAYLVGNKWQCNKCLHVNIGDAHINCIGCGDPKAQTKSNEPSTADSLNNISIGIQSVQDKMRTLAATLKSNTQQTAEALGIAKKLSTAADIGDVRRSIHCRDILGVPLGLQRLERLLDNFKTNEVDYTVTCRTDAQLKLTYFEDEDELNEASCSELLQWAQVAAQCEAEDLEHLDLDDDDHESLEQVVRHFIGLPEADEDDDDEDDEHNDSEDDNDDNSEEQNE</sequence>
<accession>A0A427Y5H7</accession>
<evidence type="ECO:0000313" key="3">
    <source>
        <dbReference type="Proteomes" id="UP000279236"/>
    </source>
</evidence>
<keyword evidence="3" id="KW-1185">Reference proteome</keyword>
<dbReference type="RefSeq" id="XP_028479107.1">
    <property type="nucleotide sequence ID" value="XM_028620135.1"/>
</dbReference>
<gene>
    <name evidence="2" type="ORF">EHS24_004566</name>
</gene>
<dbReference type="Proteomes" id="UP000279236">
    <property type="component" value="Unassembled WGS sequence"/>
</dbReference>
<name>A0A427Y5H7_9TREE</name>
<dbReference type="AlphaFoldDB" id="A0A427Y5H7"/>
<dbReference type="GeneID" id="39589109"/>
<reference evidence="2 3" key="1">
    <citation type="submission" date="2018-11" db="EMBL/GenBank/DDBJ databases">
        <title>Genome sequence of Apiotrichum porosum DSM 27194.</title>
        <authorList>
            <person name="Aliyu H."/>
            <person name="Gorte O."/>
            <person name="Ochsenreither K."/>
        </authorList>
    </citation>
    <scope>NUCLEOTIDE SEQUENCE [LARGE SCALE GENOMIC DNA]</scope>
    <source>
        <strain evidence="2 3">DSM 27194</strain>
    </source>
</reference>
<dbReference type="EMBL" id="RSCE01000002">
    <property type="protein sequence ID" value="RSH86322.1"/>
    <property type="molecule type" value="Genomic_DNA"/>
</dbReference>
<evidence type="ECO:0000313" key="2">
    <source>
        <dbReference type="EMBL" id="RSH86322.1"/>
    </source>
</evidence>
<protein>
    <submittedName>
        <fullName evidence="2">Uncharacterized protein</fullName>
    </submittedName>
</protein>
<feature type="region of interest" description="Disordered" evidence="1">
    <location>
        <begin position="510"/>
        <end position="546"/>
    </location>
</feature>
<evidence type="ECO:0000256" key="1">
    <source>
        <dbReference type="SAM" id="MobiDB-lite"/>
    </source>
</evidence>
<proteinExistence type="predicted"/>
<feature type="compositionally biased region" description="Acidic residues" evidence="1">
    <location>
        <begin position="518"/>
        <end position="546"/>
    </location>
</feature>
<organism evidence="2 3">
    <name type="scientific">Apiotrichum porosum</name>
    <dbReference type="NCBI Taxonomy" id="105984"/>
    <lineage>
        <taxon>Eukaryota</taxon>
        <taxon>Fungi</taxon>
        <taxon>Dikarya</taxon>
        <taxon>Basidiomycota</taxon>
        <taxon>Agaricomycotina</taxon>
        <taxon>Tremellomycetes</taxon>
        <taxon>Trichosporonales</taxon>
        <taxon>Trichosporonaceae</taxon>
        <taxon>Apiotrichum</taxon>
    </lineage>
</organism>